<organism evidence="2 3">
    <name type="scientific">Natronoglycomyces albus</name>
    <dbReference type="NCBI Taxonomy" id="2811108"/>
    <lineage>
        <taxon>Bacteria</taxon>
        <taxon>Bacillati</taxon>
        <taxon>Actinomycetota</taxon>
        <taxon>Actinomycetes</taxon>
        <taxon>Glycomycetales</taxon>
        <taxon>Glycomycetaceae</taxon>
        <taxon>Natronoglycomyces</taxon>
    </lineage>
</organism>
<protein>
    <recommendedName>
        <fullName evidence="4">NurA domain-containing protein</fullName>
    </recommendedName>
</protein>
<accession>A0A895XUZ2</accession>
<keyword evidence="3" id="KW-1185">Reference proteome</keyword>
<dbReference type="EMBL" id="CP070496">
    <property type="protein sequence ID" value="QSB06346.1"/>
    <property type="molecule type" value="Genomic_DNA"/>
</dbReference>
<dbReference type="SUPFAM" id="SSF53098">
    <property type="entry name" value="Ribonuclease H-like"/>
    <property type="match status" value="1"/>
</dbReference>
<dbReference type="InterPro" id="IPR012337">
    <property type="entry name" value="RNaseH-like_sf"/>
</dbReference>
<reference evidence="2" key="1">
    <citation type="submission" date="2021-02" db="EMBL/GenBank/DDBJ databases">
        <title>Natronoglycomyces albus gen. nov., sp. nov, a haloalkaliphilic actinobacterium from a soda solonchak soil.</title>
        <authorList>
            <person name="Sorokin D.Y."/>
            <person name="Khijniak T.V."/>
            <person name="Zakharycheva A.P."/>
            <person name="Boueva O.V."/>
            <person name="Ariskina E.V."/>
            <person name="Hahnke R.L."/>
            <person name="Bunk B."/>
            <person name="Sproer C."/>
            <person name="Schumann P."/>
            <person name="Evtushenko L.I."/>
            <person name="Kublanov I.V."/>
        </authorList>
    </citation>
    <scope>NUCLEOTIDE SEQUENCE</scope>
    <source>
        <strain evidence="2">DSM 106290</strain>
    </source>
</reference>
<evidence type="ECO:0008006" key="4">
    <source>
        <dbReference type="Google" id="ProtNLM"/>
    </source>
</evidence>
<dbReference type="KEGG" id="nav:JQS30_05400"/>
<proteinExistence type="predicted"/>
<name>A0A895XUZ2_9ACTN</name>
<feature type="compositionally biased region" description="Polar residues" evidence="1">
    <location>
        <begin position="1"/>
        <end position="12"/>
    </location>
</feature>
<evidence type="ECO:0000256" key="1">
    <source>
        <dbReference type="SAM" id="MobiDB-lite"/>
    </source>
</evidence>
<sequence length="306" mass="32976">MHLSISQWNPAFTDNADGPTHSGSAVVEADVEMSAHRWRACDAAPGGPRSVALVDGVQRFDAHVELTDEDDNRFAGLCASWAAGAVICDIDAASAHLSVAEVDRALFTGAAQGPQTPYYPLHSVPESELDDLAGAVQKSRDQLERAVSNEVAGRCELLVMDGSLRGRTALDDAVGYIKSHQRSYLGPELSRVVTHLRAGQRTPVFHLTTTWPRYCWYLRLPGSQSEGWAGIARLEAAAELTSEHAVALADRTTQALPRMAASLHKDARAPQNLTPIAGLERQLKRKLGDSRLLLRSLRQAAASATG</sequence>
<dbReference type="RefSeq" id="WP_213172355.1">
    <property type="nucleotide sequence ID" value="NZ_CP070496.1"/>
</dbReference>
<feature type="region of interest" description="Disordered" evidence="1">
    <location>
        <begin position="1"/>
        <end position="23"/>
    </location>
</feature>
<dbReference type="AlphaFoldDB" id="A0A895XUZ2"/>
<dbReference type="Proteomes" id="UP000662939">
    <property type="component" value="Chromosome"/>
</dbReference>
<evidence type="ECO:0000313" key="2">
    <source>
        <dbReference type="EMBL" id="QSB06346.1"/>
    </source>
</evidence>
<evidence type="ECO:0000313" key="3">
    <source>
        <dbReference type="Proteomes" id="UP000662939"/>
    </source>
</evidence>
<gene>
    <name evidence="2" type="ORF">JQS30_05400</name>
</gene>